<feature type="binding site" evidence="3">
    <location>
        <position position="240"/>
    </location>
    <ligand>
        <name>substrate</name>
    </ligand>
</feature>
<dbReference type="RefSeq" id="WP_096353232.1">
    <property type="nucleotide sequence ID" value="NZ_AP014946.1"/>
</dbReference>
<dbReference type="GO" id="GO:0046872">
    <property type="term" value="F:metal ion binding"/>
    <property type="evidence" value="ECO:0007669"/>
    <property type="project" value="UniProtKB-KW"/>
</dbReference>
<sequence>MTTRALAALGAILLAFGLGGTAEAQTTKLRFQSSFPPSGMFQENAVFFTERVKALSGGKLEIEMMPVGSVVPAFEVLDATHKKVIDGAHSATAYWLGRNRAATLFGPAPGGPFGMDTLDYLGWVNDGGGAELFREFYQDVLKRNIVPIPLTVASPQALGWFKNPVKNWDDLKGRKCRQTGITAEVFSKSGMATVNLPGAEIIPSAERGVIDCAEWVGPAEDMQIGFQTVWKNFYVTSTHEPATTLEMLINGDVWKALPKEHQEIIKTAAFEASLRAYLNMNLRNANAVKELREKHGVNVQRTPEDILKKTLEVWDQISKDEEAKNPFFKKVLESQRSYASKVVPTKRYTHPEYKLSADHYWPEAK</sequence>
<keyword evidence="6" id="KW-1185">Reference proteome</keyword>
<dbReference type="GO" id="GO:0055085">
    <property type="term" value="P:transmembrane transport"/>
    <property type="evidence" value="ECO:0007669"/>
    <property type="project" value="InterPro"/>
</dbReference>
<accession>A0A0S3PSA3</accession>
<feature type="binding site" evidence="3">
    <location>
        <position position="214"/>
    </location>
    <ligand>
        <name>substrate</name>
    </ligand>
</feature>
<dbReference type="NCBIfam" id="NF037995">
    <property type="entry name" value="TRAP_S1"/>
    <property type="match status" value="1"/>
</dbReference>
<reference evidence="5 6" key="1">
    <citation type="submission" date="2015-08" db="EMBL/GenBank/DDBJ databases">
        <title>Investigation of the bacterial diversity of lava forest soil.</title>
        <authorList>
            <person name="Lee J.S."/>
        </authorList>
    </citation>
    <scope>NUCLEOTIDE SEQUENCE [LARGE SCALE GENOMIC DNA]</scope>
    <source>
        <strain evidence="5 6">GJW-30</strain>
    </source>
</reference>
<evidence type="ECO:0000313" key="6">
    <source>
        <dbReference type="Proteomes" id="UP000236884"/>
    </source>
</evidence>
<feature type="binding site" evidence="2">
    <location>
        <position position="177"/>
    </location>
    <ligand>
        <name>substrate</name>
    </ligand>
</feature>
<dbReference type="Proteomes" id="UP000236884">
    <property type="component" value="Chromosome"/>
</dbReference>
<protein>
    <submittedName>
        <fullName evidence="5">Monocarboxylate 2-oxoacid-binding periplasmic protein</fullName>
    </submittedName>
</protein>
<dbReference type="InterPro" id="IPR018389">
    <property type="entry name" value="DctP_fam"/>
</dbReference>
<dbReference type="EMBL" id="AP014946">
    <property type="protein sequence ID" value="BAT58788.1"/>
    <property type="molecule type" value="Genomic_DNA"/>
</dbReference>
<evidence type="ECO:0000256" key="3">
    <source>
        <dbReference type="PIRSR" id="PIRSR039026-2"/>
    </source>
</evidence>
<evidence type="ECO:0000256" key="2">
    <source>
        <dbReference type="PIRSR" id="PIRSR039026-1"/>
    </source>
</evidence>
<feature type="signal peptide" evidence="4">
    <location>
        <begin position="1"/>
        <end position="24"/>
    </location>
</feature>
<dbReference type="OrthoDB" id="9769764at2"/>
<feature type="binding site" evidence="3">
    <location>
        <position position="215"/>
    </location>
    <ligand>
        <name>Na(+)</name>
        <dbReference type="ChEBI" id="CHEBI:29101"/>
    </ligand>
</feature>
<name>A0A0S3PSA3_9BRAD</name>
<dbReference type="Gene3D" id="3.40.190.10">
    <property type="entry name" value="Periplasmic binding protein-like II"/>
    <property type="match status" value="1"/>
</dbReference>
<dbReference type="InterPro" id="IPR038404">
    <property type="entry name" value="TRAP_DctP_sf"/>
</dbReference>
<dbReference type="Pfam" id="PF03480">
    <property type="entry name" value="DctP"/>
    <property type="match status" value="1"/>
</dbReference>
<dbReference type="PIRSF" id="PIRSF039026">
    <property type="entry name" value="SiaP"/>
    <property type="match status" value="1"/>
</dbReference>
<dbReference type="PANTHER" id="PTHR33376">
    <property type="match status" value="1"/>
</dbReference>
<keyword evidence="3" id="KW-0479">Metal-binding</keyword>
<feature type="chain" id="PRO_5006615500" evidence="4">
    <location>
        <begin position="25"/>
        <end position="365"/>
    </location>
</feature>
<organism evidence="5 6">
    <name type="scientific">Variibacter gotjawalensis</name>
    <dbReference type="NCBI Taxonomy" id="1333996"/>
    <lineage>
        <taxon>Bacteria</taxon>
        <taxon>Pseudomonadati</taxon>
        <taxon>Pseudomonadota</taxon>
        <taxon>Alphaproteobacteria</taxon>
        <taxon>Hyphomicrobiales</taxon>
        <taxon>Nitrobacteraceae</taxon>
        <taxon>Variibacter</taxon>
    </lineage>
</organism>
<proteinExistence type="predicted"/>
<feature type="binding site" evidence="2">
    <location>
        <position position="156"/>
    </location>
    <ligand>
        <name>substrate</name>
    </ligand>
</feature>
<dbReference type="GO" id="GO:0031317">
    <property type="term" value="C:tripartite ATP-independent periplasmic transporter complex"/>
    <property type="evidence" value="ECO:0007669"/>
    <property type="project" value="InterPro"/>
</dbReference>
<evidence type="ECO:0000256" key="1">
    <source>
        <dbReference type="ARBA" id="ARBA00022729"/>
    </source>
</evidence>
<gene>
    <name evidence="5" type="ORF">GJW-30_1_01315</name>
</gene>
<evidence type="ECO:0000313" key="5">
    <source>
        <dbReference type="EMBL" id="BAT58788.1"/>
    </source>
</evidence>
<dbReference type="Gene3D" id="3.40.190.170">
    <property type="entry name" value="Bacterial extracellular solute-binding protein, family 7"/>
    <property type="match status" value="1"/>
</dbReference>
<dbReference type="KEGG" id="vgo:GJW-30_1_01315"/>
<keyword evidence="1 4" id="KW-0732">Signal</keyword>
<dbReference type="PANTHER" id="PTHR33376:SF5">
    <property type="entry name" value="EXTRACYTOPLASMIC SOLUTE RECEPTOR PROTEIN"/>
    <property type="match status" value="1"/>
</dbReference>
<dbReference type="AlphaFoldDB" id="A0A0S3PSA3"/>
<dbReference type="CDD" id="cd13604">
    <property type="entry name" value="PBP2_TRAP_ketoacid_lactate_like"/>
    <property type="match status" value="1"/>
</dbReference>
<evidence type="ECO:0000256" key="4">
    <source>
        <dbReference type="SAM" id="SignalP"/>
    </source>
</evidence>
<dbReference type="InterPro" id="IPR026289">
    <property type="entry name" value="SBP_TakP-like"/>
</dbReference>